<dbReference type="AlphaFoldDB" id="A0A0C2BYZ8"/>
<name>A0A0C2BYZ8_9BURK</name>
<dbReference type="STRING" id="709839.TSA66_24225"/>
<dbReference type="RefSeq" id="WP_040041859.1">
    <property type="nucleotide sequence ID" value="NZ_JWJG01000028.1"/>
</dbReference>
<evidence type="ECO:0000259" key="1">
    <source>
        <dbReference type="PROSITE" id="PS51725"/>
    </source>
</evidence>
<dbReference type="Gene3D" id="3.30.70.100">
    <property type="match status" value="1"/>
</dbReference>
<dbReference type="GO" id="GO:0003824">
    <property type="term" value="F:catalytic activity"/>
    <property type="evidence" value="ECO:0007669"/>
    <property type="project" value="TreeGrafter"/>
</dbReference>
<dbReference type="PROSITE" id="PS51725">
    <property type="entry name" value="ABM"/>
    <property type="match status" value="1"/>
</dbReference>
<dbReference type="InterPro" id="IPR050744">
    <property type="entry name" value="AI-2_Isomerase_LsrG"/>
</dbReference>
<dbReference type="PANTHER" id="PTHR33336:SF3">
    <property type="entry name" value="ABM DOMAIN-CONTAINING PROTEIN"/>
    <property type="match status" value="1"/>
</dbReference>
<sequence>MFLLLAELNAAPSATREVENILKGLVEVARSESGNLAYAVHRQQESATAFVLYELYRDRAACNEHLASTPVQQALKRFEHLLAAPPRIVFCDTVAAAGVG</sequence>
<dbReference type="InterPro" id="IPR011008">
    <property type="entry name" value="Dimeric_a/b-barrel"/>
</dbReference>
<keyword evidence="3" id="KW-1185">Reference proteome</keyword>
<dbReference type="SUPFAM" id="SSF54909">
    <property type="entry name" value="Dimeric alpha+beta barrel"/>
    <property type="match status" value="1"/>
</dbReference>
<accession>A0A0C2BYZ8</accession>
<dbReference type="Proteomes" id="UP000031572">
    <property type="component" value="Unassembled WGS sequence"/>
</dbReference>
<feature type="domain" description="ABM" evidence="1">
    <location>
        <begin position="2"/>
        <end position="90"/>
    </location>
</feature>
<evidence type="ECO:0000313" key="2">
    <source>
        <dbReference type="EMBL" id="KIF83231.1"/>
    </source>
</evidence>
<reference evidence="2 3" key="1">
    <citation type="submission" date="2014-12" db="EMBL/GenBank/DDBJ databases">
        <title>Denitrispirillum autotrophicum gen. nov., sp. nov., Denitrifying, Facultatively Autotrophic Bacteria Isolated from Rice Paddy Soil.</title>
        <authorList>
            <person name="Ishii S."/>
            <person name="Ashida N."/>
            <person name="Ohno H."/>
            <person name="Otsuka S."/>
            <person name="Yokota A."/>
            <person name="Senoo K."/>
        </authorList>
    </citation>
    <scope>NUCLEOTIDE SEQUENCE [LARGE SCALE GENOMIC DNA]</scope>
    <source>
        <strain evidence="2 3">TSA66</strain>
    </source>
</reference>
<dbReference type="InterPro" id="IPR007138">
    <property type="entry name" value="ABM_dom"/>
</dbReference>
<organism evidence="2 3">
    <name type="scientific">Noviherbaspirillum autotrophicum</name>
    <dbReference type="NCBI Taxonomy" id="709839"/>
    <lineage>
        <taxon>Bacteria</taxon>
        <taxon>Pseudomonadati</taxon>
        <taxon>Pseudomonadota</taxon>
        <taxon>Betaproteobacteria</taxon>
        <taxon>Burkholderiales</taxon>
        <taxon>Oxalobacteraceae</taxon>
        <taxon>Noviherbaspirillum</taxon>
    </lineage>
</organism>
<comment type="caution">
    <text evidence="2">The sequence shown here is derived from an EMBL/GenBank/DDBJ whole genome shotgun (WGS) entry which is preliminary data.</text>
</comment>
<dbReference type="OrthoDB" id="9812192at2"/>
<proteinExistence type="predicted"/>
<dbReference type="PANTHER" id="PTHR33336">
    <property type="entry name" value="QUINOL MONOOXYGENASE YGIN-RELATED"/>
    <property type="match status" value="1"/>
</dbReference>
<gene>
    <name evidence="2" type="ORF">TSA66_24225</name>
</gene>
<protein>
    <recommendedName>
        <fullName evidence="1">ABM domain-containing protein</fullName>
    </recommendedName>
</protein>
<dbReference type="Pfam" id="PF03992">
    <property type="entry name" value="ABM"/>
    <property type="match status" value="1"/>
</dbReference>
<evidence type="ECO:0000313" key="3">
    <source>
        <dbReference type="Proteomes" id="UP000031572"/>
    </source>
</evidence>
<dbReference type="EMBL" id="JWJG01000028">
    <property type="protein sequence ID" value="KIF83231.1"/>
    <property type="molecule type" value="Genomic_DNA"/>
</dbReference>